<dbReference type="Pfam" id="PF18911">
    <property type="entry name" value="PKD_4"/>
    <property type="match status" value="1"/>
</dbReference>
<accession>A0A5C7FQ12</accession>
<dbReference type="OrthoDB" id="9816308at2"/>
<dbReference type="Gene3D" id="2.60.40.10">
    <property type="entry name" value="Immunoglobulins"/>
    <property type="match status" value="1"/>
</dbReference>
<reference evidence="8 9" key="1">
    <citation type="submission" date="2019-08" db="EMBL/GenBank/DDBJ databases">
        <title>Lewinella sp. strain SSH13 Genome sequencing and assembly.</title>
        <authorList>
            <person name="Kim I."/>
        </authorList>
    </citation>
    <scope>NUCLEOTIDE SEQUENCE [LARGE SCALE GENOMIC DNA]</scope>
    <source>
        <strain evidence="8 9">SSH13</strain>
    </source>
</reference>
<dbReference type="InterPro" id="IPR036909">
    <property type="entry name" value="Cyt_c-like_dom_sf"/>
</dbReference>
<dbReference type="Pfam" id="PF00034">
    <property type="entry name" value="Cytochrom_C"/>
    <property type="match status" value="1"/>
</dbReference>
<dbReference type="PANTHER" id="PTHR40469">
    <property type="entry name" value="SECRETED GLYCOSYL HYDROLASE"/>
    <property type="match status" value="1"/>
</dbReference>
<dbReference type="InterPro" id="IPR029062">
    <property type="entry name" value="Class_I_gatase-like"/>
</dbReference>
<keyword evidence="2 6" id="KW-0349">Heme</keyword>
<dbReference type="PRINTS" id="PR00606">
    <property type="entry name" value="CYTCHROMECID"/>
</dbReference>
<dbReference type="InterPro" id="IPR011042">
    <property type="entry name" value="6-blade_b-propeller_TolB-like"/>
</dbReference>
<dbReference type="SUPFAM" id="SSF50952">
    <property type="entry name" value="Soluble quinoprotein glucose dehydrogenase"/>
    <property type="match status" value="1"/>
</dbReference>
<keyword evidence="4" id="KW-0249">Electron transport</keyword>
<evidence type="ECO:0000256" key="5">
    <source>
        <dbReference type="ARBA" id="ARBA00023004"/>
    </source>
</evidence>
<sequence length="1149" mass="127301">MLTLATRKGNTKQNMNDSRAQLQPAVLLFLVSILLFLAYGCGSSQPEVRSALVFSKTAKFRHASIEDGKKMFLRLAEEKGFSVDTTEDASVFTQENLSKYNLIIFLSTTGDILNEAQQTELERFMKAGGNWMGIHAAADTEYKWPWYNKLCGAWFLNHPKHQDATIIIDEPNHPSVAHLNETWKRFDEWYNYKNIEEGITPVMRVDETSYEGGKNGDFHPMAWYRDVENGRSFYTGVGHTPESYTDHDFIAHIWGGMEYAWGDGKPVDYSQVKSAPEENRFEVEALVTGMREPMEMELLPDGRPLWVTRQGEIHVYDPDFETSAKVAELDVWTEFEDGLLGVAVDPDFVNNEWLYLYYSPNTEESVNRLSRFKFSNNQLVMDSEQQILDVPTDRNKCCHSGGSIEFGGTGLLHLSVGDNTNPFESDGFAPIDDSREEPNFDARRSSANTMDLRGGIVRIKVEEDGSYTIPEGNLFKDPEVGRPEIYAMGMRNPFRIHVDQHNGNVYWGDVGPDAGKDSTGIGPRGHDEVNVAREAGFFGWPLFIGDNKRYHARDFKTGELGDAFDPAKPINNSAYNTGAKELPPAQPAMIYYPYAESPEWPLMGTGGRNAMAGPVFYRDDFNDSDSRFPEYYDGKFFFYDWMRDHIMAADLDETGYVTDFERFLPNQDLRHPMDMMFSPDGDLYIIEYGRKWFSRNNDARLLRIRFNAGNRRPVPELEIAETIGTAPFQLRADASASLDYDGDDLSYTWLLDGKKIGSEAELNYEVPANGEYTLTMVVQDEEGNESKLEKPLIVGNSIPKLAIEIAGNSSFFWPGDRLDYNVEVSDLEDGTIDPAAITVSLDYLEGEDLVQIEQGHQVAGQGTANAIGKSLIDDSDCASCHAVNESSIGPSYQSVADRYRKDKDAVKYLSGKIIAGGGGVWGEQSMAAHPDLSEGDAAQMAEYILSLAGPAPNAESRPAKGIVALDKHKEGTPGRYYLQASYTDQGGPDGLPRLTTKKVVVLRAPVLAADKFTEGKKVMAYHVDGKDNPMGDEEMDLLVANGGGWASYGAVDLTGIEAIKAKVALVPQMTAGGTIKVRSGHPVTGKVVAEATIKQGVSTYGVNDVILPVSGAGVGSKPLYFTFSADSDAPDAVMGAILTIEFMRTELSR</sequence>
<feature type="binding site" description="covalent" evidence="6">
    <location>
        <position position="926"/>
    </location>
    <ligand>
        <name>heme c</name>
        <dbReference type="ChEBI" id="CHEBI:61717"/>
    </ligand>
</feature>
<dbReference type="CDD" id="cd04084">
    <property type="entry name" value="CBM6_xylanase-like"/>
    <property type="match status" value="1"/>
</dbReference>
<dbReference type="Pfam" id="PF06283">
    <property type="entry name" value="ThuA"/>
    <property type="match status" value="1"/>
</dbReference>
<dbReference type="SUPFAM" id="SSF49299">
    <property type="entry name" value="PKD domain"/>
    <property type="match status" value="1"/>
</dbReference>
<evidence type="ECO:0000256" key="3">
    <source>
        <dbReference type="ARBA" id="ARBA00022723"/>
    </source>
</evidence>
<dbReference type="GO" id="GO:0020037">
    <property type="term" value="F:heme binding"/>
    <property type="evidence" value="ECO:0007669"/>
    <property type="project" value="InterPro"/>
</dbReference>
<feature type="binding site" description="covalent" evidence="6">
    <location>
        <position position="881"/>
    </location>
    <ligand>
        <name>heme c</name>
        <dbReference type="ChEBI" id="CHEBI:61717"/>
    </ligand>
</feature>
<feature type="domain" description="Cytochrome c" evidence="7">
    <location>
        <begin position="863"/>
        <end position="948"/>
    </location>
</feature>
<keyword evidence="3 6" id="KW-0479">Metal-binding</keyword>
<dbReference type="SUPFAM" id="SSF52317">
    <property type="entry name" value="Class I glutamine amidotransferase-like"/>
    <property type="match status" value="1"/>
</dbReference>
<dbReference type="EMBL" id="VOXD01000011">
    <property type="protein sequence ID" value="TXF89840.1"/>
    <property type="molecule type" value="Genomic_DNA"/>
</dbReference>
<evidence type="ECO:0000313" key="8">
    <source>
        <dbReference type="EMBL" id="TXF89840.1"/>
    </source>
</evidence>
<dbReference type="InterPro" id="IPR022409">
    <property type="entry name" value="PKD/Chitinase_dom"/>
</dbReference>
<dbReference type="PANTHER" id="PTHR40469:SF2">
    <property type="entry name" value="GALACTOSE-BINDING DOMAIN-LIKE SUPERFAMILY PROTEIN"/>
    <property type="match status" value="1"/>
</dbReference>
<dbReference type="Gene3D" id="1.10.760.10">
    <property type="entry name" value="Cytochrome c-like domain"/>
    <property type="match status" value="1"/>
</dbReference>
<evidence type="ECO:0000313" key="9">
    <source>
        <dbReference type="Proteomes" id="UP000321907"/>
    </source>
</evidence>
<name>A0A5C7FQ12_9BACT</name>
<dbReference type="CDD" id="cd00146">
    <property type="entry name" value="PKD"/>
    <property type="match status" value="1"/>
</dbReference>
<evidence type="ECO:0000256" key="2">
    <source>
        <dbReference type="ARBA" id="ARBA00022617"/>
    </source>
</evidence>
<feature type="binding site" description="covalent" evidence="6">
    <location>
        <position position="877"/>
    </location>
    <ligand>
        <name>heme c</name>
        <dbReference type="ChEBI" id="CHEBI:61717"/>
    </ligand>
</feature>
<dbReference type="InterPro" id="IPR013783">
    <property type="entry name" value="Ig-like_fold"/>
</dbReference>
<dbReference type="PROSITE" id="PS51007">
    <property type="entry name" value="CYTC"/>
    <property type="match status" value="1"/>
</dbReference>
<evidence type="ECO:0000256" key="4">
    <source>
        <dbReference type="ARBA" id="ARBA00022982"/>
    </source>
</evidence>
<evidence type="ECO:0000256" key="6">
    <source>
        <dbReference type="PIRSR" id="PIRSR602324-1"/>
    </source>
</evidence>
<dbReference type="Proteomes" id="UP000321907">
    <property type="component" value="Unassembled WGS sequence"/>
</dbReference>
<dbReference type="InterPro" id="IPR035986">
    <property type="entry name" value="PKD_dom_sf"/>
</dbReference>
<dbReference type="AlphaFoldDB" id="A0A5C7FQ12"/>
<dbReference type="InterPro" id="IPR029010">
    <property type="entry name" value="ThuA-like"/>
</dbReference>
<evidence type="ECO:0000256" key="1">
    <source>
        <dbReference type="ARBA" id="ARBA00022448"/>
    </source>
</evidence>
<dbReference type="InterPro" id="IPR011041">
    <property type="entry name" value="Quinoprot_gluc/sorb_DH_b-prop"/>
</dbReference>
<dbReference type="SMART" id="SM00089">
    <property type="entry name" value="PKD"/>
    <property type="match status" value="1"/>
</dbReference>
<proteinExistence type="predicted"/>
<dbReference type="InterPro" id="IPR009056">
    <property type="entry name" value="Cyt_c-like_dom"/>
</dbReference>
<dbReference type="InterPro" id="IPR012938">
    <property type="entry name" value="Glc/Sorbosone_DH"/>
</dbReference>
<dbReference type="InterPro" id="IPR002324">
    <property type="entry name" value="Cyt_c_ID"/>
</dbReference>
<dbReference type="GO" id="GO:0005506">
    <property type="term" value="F:iron ion binding"/>
    <property type="evidence" value="ECO:0007669"/>
    <property type="project" value="InterPro"/>
</dbReference>
<comment type="PTM">
    <text evidence="6">Binds 1 heme c group covalently per subunit.</text>
</comment>
<comment type="caution">
    <text evidence="8">The sequence shown here is derived from an EMBL/GenBank/DDBJ whole genome shotgun (WGS) entry which is preliminary data.</text>
</comment>
<protein>
    <submittedName>
        <fullName evidence="8">C-type cytochrome</fullName>
    </submittedName>
</protein>
<gene>
    <name evidence="8" type="ORF">FUA23_09145</name>
</gene>
<dbReference type="SUPFAM" id="SSF46626">
    <property type="entry name" value="Cytochrome c"/>
    <property type="match status" value="1"/>
</dbReference>
<dbReference type="Gene3D" id="3.40.50.880">
    <property type="match status" value="1"/>
</dbReference>
<dbReference type="InterPro" id="IPR000601">
    <property type="entry name" value="PKD_dom"/>
</dbReference>
<dbReference type="GO" id="GO:0009055">
    <property type="term" value="F:electron transfer activity"/>
    <property type="evidence" value="ECO:0007669"/>
    <property type="project" value="InterPro"/>
</dbReference>
<organism evidence="8 9">
    <name type="scientific">Neolewinella aurantiaca</name>
    <dbReference type="NCBI Taxonomy" id="2602767"/>
    <lineage>
        <taxon>Bacteria</taxon>
        <taxon>Pseudomonadati</taxon>
        <taxon>Bacteroidota</taxon>
        <taxon>Saprospiria</taxon>
        <taxon>Saprospirales</taxon>
        <taxon>Lewinellaceae</taxon>
        <taxon>Neolewinella</taxon>
    </lineage>
</organism>
<keyword evidence="5 6" id="KW-0408">Iron</keyword>
<dbReference type="Gene3D" id="2.120.10.30">
    <property type="entry name" value="TolB, C-terminal domain"/>
    <property type="match status" value="1"/>
</dbReference>
<keyword evidence="9" id="KW-1185">Reference proteome</keyword>
<keyword evidence="1" id="KW-0813">Transport</keyword>
<dbReference type="Pfam" id="PF07995">
    <property type="entry name" value="GSDH"/>
    <property type="match status" value="1"/>
</dbReference>
<evidence type="ECO:0000259" key="7">
    <source>
        <dbReference type="PROSITE" id="PS51007"/>
    </source>
</evidence>